<keyword evidence="11" id="KW-1185">Reference proteome</keyword>
<comment type="similarity">
    <text evidence="1 9">Belongs to the ArgJ family.</text>
</comment>
<dbReference type="EC" id="2.3.1.1" evidence="9"/>
<comment type="function">
    <text evidence="9">Catalyzes two activities which are involved in the cyclic version of arginine biosynthesis: the synthesis of N-acetylglutamate from glutamate and acetyl-CoA as the acetyl donor, and of ornithine by transacetylation between N(2)-acetylornithine and glutamate.</text>
</comment>
<feature type="chain" id="PRO_5023534165" description="Arginine biosynthesis bifunctional protein ArgJ alpha chain" evidence="9">
    <location>
        <begin position="1"/>
        <end position="192"/>
    </location>
</feature>
<evidence type="ECO:0000256" key="7">
    <source>
        <dbReference type="ARBA" id="ARBA00023315"/>
    </source>
</evidence>
<feature type="binding site" evidence="9">
    <location>
        <position position="182"/>
    </location>
    <ligand>
        <name>substrate</name>
    </ligand>
</feature>
<keyword evidence="4 9" id="KW-0028">Amino-acid biosynthesis</keyword>
<keyword evidence="5 9" id="KW-0808">Transferase</keyword>
<dbReference type="CDD" id="cd02152">
    <property type="entry name" value="OAT"/>
    <property type="match status" value="1"/>
</dbReference>
<dbReference type="SUPFAM" id="SSF56266">
    <property type="entry name" value="DmpA/ArgJ-like"/>
    <property type="match status" value="1"/>
</dbReference>
<comment type="subcellular location">
    <subcellularLocation>
        <location evidence="9">Cytoplasm</location>
    </subcellularLocation>
</comment>
<dbReference type="EMBL" id="CP026604">
    <property type="protein sequence ID" value="AWB68498.1"/>
    <property type="molecule type" value="Genomic_DNA"/>
</dbReference>
<dbReference type="KEGG" id="cate:C2869_19750"/>
<proteinExistence type="inferred from homology"/>
<dbReference type="GO" id="GO:0005737">
    <property type="term" value="C:cytoplasm"/>
    <property type="evidence" value="ECO:0007669"/>
    <property type="project" value="UniProtKB-SubCell"/>
</dbReference>
<evidence type="ECO:0000313" key="11">
    <source>
        <dbReference type="Proteomes" id="UP000244441"/>
    </source>
</evidence>
<dbReference type="RefSeq" id="WP_108604553.1">
    <property type="nucleotide sequence ID" value="NZ_CP026604.1"/>
</dbReference>
<feature type="binding site" evidence="9">
    <location>
        <position position="280"/>
    </location>
    <ligand>
        <name>substrate</name>
    </ligand>
</feature>
<feature type="site" description="Cleavage; by autolysis" evidence="9">
    <location>
        <begin position="192"/>
        <end position="193"/>
    </location>
</feature>
<feature type="chain" id="PRO_5023534164" description="Arginine biosynthesis bifunctional protein ArgJ beta chain" evidence="9">
    <location>
        <begin position="193"/>
        <end position="414"/>
    </location>
</feature>
<dbReference type="Gene3D" id="3.10.20.340">
    <property type="entry name" value="ArgJ beta chain, C-terminal domain"/>
    <property type="match status" value="1"/>
</dbReference>
<reference evidence="10 11" key="1">
    <citation type="submission" date="2018-01" db="EMBL/GenBank/DDBJ databases">
        <title>Genome sequence of a Cantenovulum-like bacteria.</title>
        <authorList>
            <person name="Tan W.R."/>
            <person name="Lau N.-S."/>
            <person name="Go F."/>
            <person name="Amirul A.-A.A."/>
        </authorList>
    </citation>
    <scope>NUCLEOTIDE SEQUENCE [LARGE SCALE GENOMIC DNA]</scope>
    <source>
        <strain evidence="10 11">CCB-QB4</strain>
    </source>
</reference>
<evidence type="ECO:0000256" key="6">
    <source>
        <dbReference type="ARBA" id="ARBA00022813"/>
    </source>
</evidence>
<sequence>MPVNLPAIEDQVLTPIKGIRLGWAEAGIKKANRKDMLVIEIAAGSSVSGVFTLNRFCAAPVTLCKKHLAAKQGIRAMVINTGNANAGTGDVGMQDAQTTCQQLAEIMQISPEQVLPFSTGVILEHLPMDTLLAGLPKAVANLDADNWHNAAWSIMTTDVAPKAYSKTLDVNGNTVNITGMSKGAGMIHPNMATMLAYIATDANIEQSLLDEITKEITDVSFNCISVDGDTSTNDSFMIIATGQGDSPAITSREDAGFNEIYAALTEAAQYLAQCIVRDGEGATKFMTVSIQGAKTVEEAKTIGFSIGKSPLVKTAMFASDPNLGRVLAAIGYASRECASLEDLNTDSLELYFGDVLVAEKGGRAASYQEEDGQAVMDKEEIDITVKLNRGEQQATVWTCDFSYDYVRINAEYRT</sequence>
<evidence type="ECO:0000256" key="5">
    <source>
        <dbReference type="ARBA" id="ARBA00022679"/>
    </source>
</evidence>
<dbReference type="Gene3D" id="3.60.70.12">
    <property type="entry name" value="L-amino peptidase D-ALA esterase/amidase"/>
    <property type="match status" value="1"/>
</dbReference>
<feature type="binding site" evidence="9">
    <location>
        <position position="193"/>
    </location>
    <ligand>
        <name>substrate</name>
    </ligand>
</feature>
<evidence type="ECO:0000256" key="1">
    <source>
        <dbReference type="ARBA" id="ARBA00006774"/>
    </source>
</evidence>
<dbReference type="NCBIfam" id="TIGR00120">
    <property type="entry name" value="ArgJ"/>
    <property type="match status" value="1"/>
</dbReference>
<dbReference type="GO" id="GO:0006526">
    <property type="term" value="P:L-arginine biosynthetic process"/>
    <property type="evidence" value="ECO:0007669"/>
    <property type="project" value="UniProtKB-UniRule"/>
</dbReference>
<comment type="subunit">
    <text evidence="2 9">Heterotetramer of two alpha and two beta chains.</text>
</comment>
<keyword evidence="7 9" id="KW-0012">Acyltransferase</keyword>
<gene>
    <name evidence="9 10" type="primary">argJ</name>
    <name evidence="10" type="ORF">C2869_19750</name>
</gene>
<dbReference type="Proteomes" id="UP000244441">
    <property type="component" value="Chromosome"/>
</dbReference>
<evidence type="ECO:0000256" key="3">
    <source>
        <dbReference type="ARBA" id="ARBA00022571"/>
    </source>
</evidence>
<evidence type="ECO:0000256" key="8">
    <source>
        <dbReference type="ARBA" id="ARBA00049439"/>
    </source>
</evidence>
<keyword evidence="9" id="KW-0963">Cytoplasm</keyword>
<dbReference type="FunFam" id="3.60.70.12:FF:000001">
    <property type="entry name" value="Arginine biosynthesis bifunctional protein ArgJ, chloroplastic"/>
    <property type="match status" value="1"/>
</dbReference>
<feature type="binding site" evidence="9">
    <location>
        <position position="156"/>
    </location>
    <ligand>
        <name>substrate</name>
    </ligand>
</feature>
<dbReference type="InterPro" id="IPR042195">
    <property type="entry name" value="ArgJ_beta_C"/>
</dbReference>
<dbReference type="PANTHER" id="PTHR23100">
    <property type="entry name" value="ARGININE BIOSYNTHESIS BIFUNCTIONAL PROTEIN ARGJ"/>
    <property type="match status" value="1"/>
</dbReference>
<dbReference type="PANTHER" id="PTHR23100:SF0">
    <property type="entry name" value="ARGININE BIOSYNTHESIS BIFUNCTIONAL PROTEIN ARGJ, MITOCHONDRIAL"/>
    <property type="match status" value="1"/>
</dbReference>
<protein>
    <recommendedName>
        <fullName evidence="9">Arginine biosynthesis bifunctional protein ArgJ</fullName>
    </recommendedName>
    <domain>
        <recommendedName>
            <fullName evidence="9">Glutamate N-acetyltransferase</fullName>
            <ecNumber evidence="9">2.3.1.35</ecNumber>
        </recommendedName>
        <alternativeName>
            <fullName evidence="9">Ornithine acetyltransferase</fullName>
            <shortName evidence="9">OATase</shortName>
        </alternativeName>
        <alternativeName>
            <fullName evidence="9">Ornithine transacetylase</fullName>
        </alternativeName>
    </domain>
    <domain>
        <recommendedName>
            <fullName evidence="9">Amino-acid acetyltransferase</fullName>
            <ecNumber evidence="9">2.3.1.1</ecNumber>
        </recommendedName>
        <alternativeName>
            <fullName evidence="9">N-acetylglutamate synthase</fullName>
            <shortName evidence="9">AGSase</shortName>
        </alternativeName>
    </domain>
    <component>
        <recommendedName>
            <fullName evidence="9">Arginine biosynthesis bifunctional protein ArgJ alpha chain</fullName>
        </recommendedName>
    </component>
    <component>
        <recommendedName>
            <fullName evidence="9">Arginine biosynthesis bifunctional protein ArgJ beta chain</fullName>
        </recommendedName>
    </component>
</protein>
<accession>A0A2S0VWB1</accession>
<evidence type="ECO:0000256" key="4">
    <source>
        <dbReference type="ARBA" id="ARBA00022605"/>
    </source>
</evidence>
<feature type="site" description="Involved in the stabilization of negative charge on the oxyanion by the formation of the oxyanion hole" evidence="9">
    <location>
        <position position="119"/>
    </location>
</feature>
<feature type="active site" description="Nucleophile" evidence="9">
    <location>
        <position position="193"/>
    </location>
</feature>
<dbReference type="InterPro" id="IPR002813">
    <property type="entry name" value="Arg_biosynth_ArgJ"/>
</dbReference>
<dbReference type="GO" id="GO:0004358">
    <property type="term" value="F:L-glutamate N-acetyltransferase activity, acting on acetyl-L-ornithine as donor"/>
    <property type="evidence" value="ECO:0007669"/>
    <property type="project" value="UniProtKB-UniRule"/>
</dbReference>
<dbReference type="FunFam" id="3.10.20.340:FF:000001">
    <property type="entry name" value="Arginine biosynthesis bifunctional protein ArgJ, chloroplastic"/>
    <property type="match status" value="1"/>
</dbReference>
<dbReference type="UniPathway" id="UPA00068">
    <property type="reaction ID" value="UER00106"/>
</dbReference>
<dbReference type="OrthoDB" id="9804242at2"/>
<evidence type="ECO:0000313" key="10">
    <source>
        <dbReference type="EMBL" id="AWB68498.1"/>
    </source>
</evidence>
<dbReference type="EC" id="2.3.1.35" evidence="9"/>
<dbReference type="GO" id="GO:0006592">
    <property type="term" value="P:ornithine biosynthetic process"/>
    <property type="evidence" value="ECO:0007669"/>
    <property type="project" value="TreeGrafter"/>
</dbReference>
<comment type="catalytic activity">
    <reaction evidence="8 9">
        <text>N(2)-acetyl-L-ornithine + L-glutamate = N-acetyl-L-glutamate + L-ornithine</text>
        <dbReference type="Rhea" id="RHEA:15349"/>
        <dbReference type="ChEBI" id="CHEBI:29985"/>
        <dbReference type="ChEBI" id="CHEBI:44337"/>
        <dbReference type="ChEBI" id="CHEBI:46911"/>
        <dbReference type="ChEBI" id="CHEBI:57805"/>
        <dbReference type="EC" id="2.3.1.35"/>
    </reaction>
</comment>
<comment type="pathway">
    <text evidence="9">Amino-acid biosynthesis; L-arginine biosynthesis; L-ornithine and N-acetyl-L-glutamate from L-glutamate and N(2)-acetyl-L-ornithine (cyclic): step 1/1.</text>
</comment>
<name>A0A2S0VWB1_9ALTE</name>
<evidence type="ECO:0000256" key="9">
    <source>
        <dbReference type="HAMAP-Rule" id="MF_01106"/>
    </source>
</evidence>
<feature type="binding site" evidence="9">
    <location>
        <position position="409"/>
    </location>
    <ligand>
        <name>substrate</name>
    </ligand>
</feature>
<organism evidence="10 11">
    <name type="scientific">Saccharobesus litoralis</name>
    <dbReference type="NCBI Taxonomy" id="2172099"/>
    <lineage>
        <taxon>Bacteria</taxon>
        <taxon>Pseudomonadati</taxon>
        <taxon>Pseudomonadota</taxon>
        <taxon>Gammaproteobacteria</taxon>
        <taxon>Alteromonadales</taxon>
        <taxon>Alteromonadaceae</taxon>
        <taxon>Saccharobesus</taxon>
    </lineage>
</organism>
<keyword evidence="9" id="KW-0511">Multifunctional enzyme</keyword>
<keyword evidence="3 9" id="KW-0055">Arginine biosynthesis</keyword>
<comment type="catalytic activity">
    <reaction evidence="9">
        <text>L-glutamate + acetyl-CoA = N-acetyl-L-glutamate + CoA + H(+)</text>
        <dbReference type="Rhea" id="RHEA:24292"/>
        <dbReference type="ChEBI" id="CHEBI:15378"/>
        <dbReference type="ChEBI" id="CHEBI:29985"/>
        <dbReference type="ChEBI" id="CHEBI:44337"/>
        <dbReference type="ChEBI" id="CHEBI:57287"/>
        <dbReference type="ChEBI" id="CHEBI:57288"/>
        <dbReference type="EC" id="2.3.1.1"/>
    </reaction>
</comment>
<keyword evidence="6 9" id="KW-0068">Autocatalytic cleavage</keyword>
<dbReference type="Pfam" id="PF01960">
    <property type="entry name" value="ArgJ"/>
    <property type="match status" value="1"/>
</dbReference>
<feature type="binding site" evidence="9">
    <location>
        <position position="414"/>
    </location>
    <ligand>
        <name>substrate</name>
    </ligand>
</feature>
<dbReference type="InterPro" id="IPR016117">
    <property type="entry name" value="ArgJ-like_dom_sf"/>
</dbReference>
<dbReference type="NCBIfam" id="NF003802">
    <property type="entry name" value="PRK05388.1"/>
    <property type="match status" value="1"/>
</dbReference>
<dbReference type="GO" id="GO:0004042">
    <property type="term" value="F:L-glutamate N-acetyltransferase activity"/>
    <property type="evidence" value="ECO:0007669"/>
    <property type="project" value="UniProtKB-UniRule"/>
</dbReference>
<feature type="site" description="Involved in the stabilization of negative charge on the oxyanion by the formation of the oxyanion hole" evidence="9">
    <location>
        <position position="120"/>
    </location>
</feature>
<comment type="pathway">
    <text evidence="9">Amino-acid biosynthesis; L-arginine biosynthesis; N(2)-acetyl-L-ornithine from L-glutamate: step 1/4.</text>
</comment>
<dbReference type="AlphaFoldDB" id="A0A2S0VWB1"/>
<evidence type="ECO:0000256" key="2">
    <source>
        <dbReference type="ARBA" id="ARBA00011475"/>
    </source>
</evidence>
<dbReference type="HAMAP" id="MF_01106">
    <property type="entry name" value="ArgJ"/>
    <property type="match status" value="1"/>
</dbReference>